<dbReference type="HOGENOM" id="CLU_2345539_0_0_11"/>
<dbReference type="Pfam" id="PF23539">
    <property type="entry name" value="DUF7134"/>
    <property type="match status" value="1"/>
</dbReference>
<evidence type="ECO:0000313" key="2">
    <source>
        <dbReference type="EMBL" id="EST19473.1"/>
    </source>
</evidence>
<comment type="caution">
    <text evidence="2">The sequence shown here is derived from an EMBL/GenBank/DDBJ whole genome shotgun (WGS) entry which is preliminary data.</text>
</comment>
<sequence length="97" mass="10561">MSAQVNTLPLAAQRRLAGRPRLTDALWVGGLTLLDVVTVLDRTPRPPGWGVALRGAQTVPLLWRRTRPRTALVAMTVLYVLFQALGPIHGKVPGRSC</sequence>
<keyword evidence="3" id="KW-1185">Reference proteome</keyword>
<organism evidence="2 3">
    <name type="scientific">Streptomyces roseochromogenus subsp. oscitans DS 12.976</name>
    <dbReference type="NCBI Taxonomy" id="1352936"/>
    <lineage>
        <taxon>Bacteria</taxon>
        <taxon>Bacillati</taxon>
        <taxon>Actinomycetota</taxon>
        <taxon>Actinomycetes</taxon>
        <taxon>Kitasatosporales</taxon>
        <taxon>Streptomycetaceae</taxon>
        <taxon>Streptomyces</taxon>
    </lineage>
</organism>
<dbReference type="STRING" id="1352936.M878_42195"/>
<protein>
    <recommendedName>
        <fullName evidence="1">DUF7134 domain-containing protein</fullName>
    </recommendedName>
</protein>
<evidence type="ECO:0000313" key="3">
    <source>
        <dbReference type="Proteomes" id="UP000017984"/>
    </source>
</evidence>
<proteinExistence type="predicted"/>
<evidence type="ECO:0000259" key="1">
    <source>
        <dbReference type="Pfam" id="PF23539"/>
    </source>
</evidence>
<feature type="domain" description="DUF7134" evidence="1">
    <location>
        <begin position="14"/>
        <end position="85"/>
    </location>
</feature>
<dbReference type="Proteomes" id="UP000017984">
    <property type="component" value="Chromosome"/>
</dbReference>
<dbReference type="InterPro" id="IPR055558">
    <property type="entry name" value="DUF7134"/>
</dbReference>
<dbReference type="PATRIC" id="fig|1352936.5.peg.8735"/>
<dbReference type="AlphaFoldDB" id="V6JID8"/>
<name>V6JID8_STRRC</name>
<dbReference type="RefSeq" id="WP_023553255.1">
    <property type="nucleotide sequence ID" value="NZ_CM002285.1"/>
</dbReference>
<dbReference type="EMBL" id="AWQX01000379">
    <property type="protein sequence ID" value="EST19473.1"/>
    <property type="molecule type" value="Genomic_DNA"/>
</dbReference>
<accession>V6JID8</accession>
<reference evidence="2 3" key="1">
    <citation type="journal article" date="2014" name="Genome Announc.">
        <title>Draft Genome Sequence of Streptomyces roseochromogenes subsp. oscitans DS 12.976, Producer of the Aminocoumarin Antibiotic Clorobiocin.</title>
        <authorList>
            <person name="Ruckert C."/>
            <person name="Kalinowski J."/>
            <person name="Heide L."/>
            <person name="Apel A.K."/>
        </authorList>
    </citation>
    <scope>NUCLEOTIDE SEQUENCE [LARGE SCALE GENOMIC DNA]</scope>
    <source>
        <strain evidence="2 3">DS 12.976</strain>
    </source>
</reference>
<gene>
    <name evidence="2" type="ORF">M878_42195</name>
</gene>